<comment type="caution">
    <text evidence="6">The sequence shown here is derived from an EMBL/GenBank/DDBJ whole genome shotgun (WGS) entry which is preliminary data.</text>
</comment>
<evidence type="ECO:0000313" key="6">
    <source>
        <dbReference type="EMBL" id="MDZ8119364.1"/>
    </source>
</evidence>
<evidence type="ECO:0000256" key="4">
    <source>
        <dbReference type="SAM" id="MobiDB-lite"/>
    </source>
</evidence>
<dbReference type="InterPro" id="IPR050152">
    <property type="entry name" value="ChlB/BchB/BchZ"/>
</dbReference>
<evidence type="ECO:0000256" key="1">
    <source>
        <dbReference type="ARBA" id="ARBA00011002"/>
    </source>
</evidence>
<name>A0ABU5MYS7_9BACT</name>
<dbReference type="EMBL" id="JARVCO010000010">
    <property type="protein sequence ID" value="MDZ8119364.1"/>
    <property type="molecule type" value="Genomic_DNA"/>
</dbReference>
<dbReference type="PANTHER" id="PTHR33712:SF7">
    <property type="entry name" value="LIGHT-INDEPENDENT PROTOCHLOROPHYLLIDE REDUCTASE SUBUNIT B"/>
    <property type="match status" value="1"/>
</dbReference>
<comment type="similarity">
    <text evidence="1 3">Belongs to the NifD/NifK/NifE/NifN family.</text>
</comment>
<reference evidence="6 7" key="1">
    <citation type="journal article" date="2024" name="Appl. Environ. Microbiol.">
        <title>Pontiella agarivorans sp. nov., a novel marine anaerobic bacterium capable of degrading macroalgal polysaccharides and fixing nitrogen.</title>
        <authorList>
            <person name="Liu N."/>
            <person name="Kivenson V."/>
            <person name="Peng X."/>
            <person name="Cui Z."/>
            <person name="Lankiewicz T.S."/>
            <person name="Gosselin K.M."/>
            <person name="English C.J."/>
            <person name="Blair E.M."/>
            <person name="O'Malley M.A."/>
            <person name="Valentine D.L."/>
        </authorList>
    </citation>
    <scope>NUCLEOTIDE SEQUENCE [LARGE SCALE GENOMIC DNA]</scope>
    <source>
        <strain evidence="6 7">NLcol2</strain>
    </source>
</reference>
<dbReference type="Gene3D" id="3.40.50.1980">
    <property type="entry name" value="Nitrogenase molybdenum iron protein domain"/>
    <property type="match status" value="3"/>
</dbReference>
<dbReference type="Proteomes" id="UP001290861">
    <property type="component" value="Unassembled WGS sequence"/>
</dbReference>
<gene>
    <name evidence="6" type="ORF">P9H32_12100</name>
</gene>
<dbReference type="PROSITE" id="PS00699">
    <property type="entry name" value="NITROGENASE_1_1"/>
    <property type="match status" value="1"/>
</dbReference>
<keyword evidence="7" id="KW-1185">Reference proteome</keyword>
<protein>
    <submittedName>
        <fullName evidence="6">Nitrogenase component 1</fullName>
    </submittedName>
</protein>
<dbReference type="Pfam" id="PF00148">
    <property type="entry name" value="Oxidored_nitro"/>
    <property type="match status" value="1"/>
</dbReference>
<dbReference type="RefSeq" id="WP_322609148.1">
    <property type="nucleotide sequence ID" value="NZ_JARVCO010000010.1"/>
</dbReference>
<dbReference type="PANTHER" id="PTHR33712">
    <property type="entry name" value="LIGHT-INDEPENDENT PROTOCHLOROPHYLLIDE REDUCTASE SUBUNIT B"/>
    <property type="match status" value="1"/>
</dbReference>
<proteinExistence type="inferred from homology"/>
<dbReference type="Gene3D" id="1.20.89.10">
    <property type="entry name" value="Nitrogenase Molybdenum-iron Protein, subunit B, domain 4"/>
    <property type="match status" value="1"/>
</dbReference>
<keyword evidence="2 3" id="KW-0535">Nitrogen fixation</keyword>
<sequence length="512" mass="55518">MSCNCGKTCAPVDDAAHACTADDKAKCGCGPSGGNFTTESTEEHRDSTSVHSVSSSEAGGKKLTGENFTATRNACKLCAPLGACLAFRGIEGCLPFLHGSQGCATYIRRYMISHFREPMDIASSSFGEESVVFGGRRNLFDGLTHVIEGYKPEVIGIATTCLAETIGDDVNMYVKEYLSADRKIVDPPHILRVSTPSYSGSHADGYQWAVRAIVDQLAVDGPNEKFIGIFPGMVSPADLRHLRELMEDFEMDFSIVPDYSDPLDGPVWGDYHKIPAGGTPAREIAKLGRASAVIELASTIADKQSAASLLDEKFSTAVFRVGLPIGIRQTDKFCNVLEQITGRPLPAKHDAERGRLIDCYVDGHKYTFGKEVVIYGEEDFVVGMTAFCCEIGLKPVLCASGGKSGKLDQCIREAAPELAPETPILEGIDFAEIEIAAFNLKPDLLIGNSKGFSLSRKTGIPLIRFGFPIHDRISGPRTLHLGYRGAQQLFDTIVDKLMEMKQENSDVGYTYI</sequence>
<evidence type="ECO:0000259" key="5">
    <source>
        <dbReference type="Pfam" id="PF00148"/>
    </source>
</evidence>
<dbReference type="SUPFAM" id="SSF53807">
    <property type="entry name" value="Helical backbone' metal receptor"/>
    <property type="match status" value="1"/>
</dbReference>
<feature type="domain" description="Nitrogenase/oxidoreductase component 1" evidence="5">
    <location>
        <begin position="78"/>
        <end position="497"/>
    </location>
</feature>
<dbReference type="InterPro" id="IPR000510">
    <property type="entry name" value="Nase/OxRdtase_comp1"/>
</dbReference>
<feature type="region of interest" description="Disordered" evidence="4">
    <location>
        <begin position="37"/>
        <end position="60"/>
    </location>
</feature>
<organism evidence="6 7">
    <name type="scientific">Pontiella agarivorans</name>
    <dbReference type="NCBI Taxonomy" id="3038953"/>
    <lineage>
        <taxon>Bacteria</taxon>
        <taxon>Pseudomonadati</taxon>
        <taxon>Kiritimatiellota</taxon>
        <taxon>Kiritimatiellia</taxon>
        <taxon>Kiritimatiellales</taxon>
        <taxon>Pontiellaceae</taxon>
        <taxon>Pontiella</taxon>
    </lineage>
</organism>
<accession>A0ABU5MYS7</accession>
<evidence type="ECO:0000256" key="3">
    <source>
        <dbReference type="RuleBase" id="RU004021"/>
    </source>
</evidence>
<evidence type="ECO:0000313" key="7">
    <source>
        <dbReference type="Proteomes" id="UP001290861"/>
    </source>
</evidence>
<dbReference type="InterPro" id="IPR000318">
    <property type="entry name" value="Nase_comp1_CS"/>
</dbReference>
<evidence type="ECO:0000256" key="2">
    <source>
        <dbReference type="ARBA" id="ARBA00023231"/>
    </source>
</evidence>